<reference evidence="2" key="1">
    <citation type="journal article" date="2015" name="BMC Genomics">
        <title>Genomic and transcriptomic analysis of the endophytic fungus Pestalotiopsis fici reveals its lifestyle and high potential for synthesis of natural products.</title>
        <authorList>
            <person name="Wang X."/>
            <person name="Zhang X."/>
            <person name="Liu L."/>
            <person name="Xiang M."/>
            <person name="Wang W."/>
            <person name="Sun X."/>
            <person name="Che Y."/>
            <person name="Guo L."/>
            <person name="Liu G."/>
            <person name="Guo L."/>
            <person name="Wang C."/>
            <person name="Yin W.B."/>
            <person name="Stadler M."/>
            <person name="Zhang X."/>
            <person name="Liu X."/>
        </authorList>
    </citation>
    <scope>NUCLEOTIDE SEQUENCE [LARGE SCALE GENOMIC DNA]</scope>
    <source>
        <strain evidence="2">W106-1 / CGMCC3.15140</strain>
    </source>
</reference>
<evidence type="ECO:0000313" key="1">
    <source>
        <dbReference type="EMBL" id="ETS75763.1"/>
    </source>
</evidence>
<dbReference type="PANTHER" id="PTHR47784">
    <property type="entry name" value="STEROL UPTAKE CONTROL PROTEIN 2"/>
    <property type="match status" value="1"/>
</dbReference>
<sequence length="307" mass="34819">MGIQALELMHHYTAIAHRTLAVHDQIANVLLHDVPQEALSCPFLLTQLLSFAGFHKAYLQPARRQSYFLSASFHQAQALNDMRQTLIEPITPSNCHALYASAIFLAVSTLAKLPSYEIYSHGFDPLNRLLEVFVLVDGMGIILNSSNHHLRAGPLRGLFAKPWTKTTLSNHLSIISRQLPALRSKVSQDLKNWDEDTLIAIEAIDTLIDSVDTVQEAHTLTASAELRAVFLWPIMVSNQYLILAQKRHPLSLVVLAYYCVLLRLAEEYYWFLKGWAGTVMTQLFQELHGTPWTDLLSWPLQVILYHR</sequence>
<dbReference type="AlphaFoldDB" id="W3WPI5"/>
<dbReference type="OrthoDB" id="3546279at2759"/>
<dbReference type="InParanoid" id="W3WPI5"/>
<organism evidence="1 2">
    <name type="scientific">Pestalotiopsis fici (strain W106-1 / CGMCC3.15140)</name>
    <dbReference type="NCBI Taxonomy" id="1229662"/>
    <lineage>
        <taxon>Eukaryota</taxon>
        <taxon>Fungi</taxon>
        <taxon>Dikarya</taxon>
        <taxon>Ascomycota</taxon>
        <taxon>Pezizomycotina</taxon>
        <taxon>Sordariomycetes</taxon>
        <taxon>Xylariomycetidae</taxon>
        <taxon>Amphisphaeriales</taxon>
        <taxon>Sporocadaceae</taxon>
        <taxon>Pestalotiopsis</taxon>
    </lineage>
</organism>
<dbReference type="GO" id="GO:0001228">
    <property type="term" value="F:DNA-binding transcription activator activity, RNA polymerase II-specific"/>
    <property type="evidence" value="ECO:0007669"/>
    <property type="project" value="TreeGrafter"/>
</dbReference>
<dbReference type="PANTHER" id="PTHR47784:SF5">
    <property type="entry name" value="STEROL UPTAKE CONTROL PROTEIN 2"/>
    <property type="match status" value="1"/>
</dbReference>
<dbReference type="InterPro" id="IPR053157">
    <property type="entry name" value="Sterol_Uptake_Regulator"/>
</dbReference>
<dbReference type="EMBL" id="KI912118">
    <property type="protein sequence ID" value="ETS75763.1"/>
    <property type="molecule type" value="Genomic_DNA"/>
</dbReference>
<dbReference type="GeneID" id="19277720"/>
<proteinExistence type="predicted"/>
<dbReference type="Proteomes" id="UP000030651">
    <property type="component" value="Unassembled WGS sequence"/>
</dbReference>
<evidence type="ECO:0008006" key="3">
    <source>
        <dbReference type="Google" id="ProtNLM"/>
    </source>
</evidence>
<name>W3WPI5_PESFW</name>
<protein>
    <recommendedName>
        <fullName evidence="3">Transcription factor domain-containing protein</fullName>
    </recommendedName>
</protein>
<accession>W3WPI5</accession>
<dbReference type="KEGG" id="pfy:PFICI_12707"/>
<keyword evidence="2" id="KW-1185">Reference proteome</keyword>
<dbReference type="HOGENOM" id="CLU_024934_0_4_1"/>
<dbReference type="RefSeq" id="XP_007839479.1">
    <property type="nucleotide sequence ID" value="XM_007841288.1"/>
</dbReference>
<dbReference type="eggNOG" id="ENOG502S51T">
    <property type="taxonomic scope" value="Eukaryota"/>
</dbReference>
<gene>
    <name evidence="1" type="ORF">PFICI_12707</name>
</gene>
<evidence type="ECO:0000313" key="2">
    <source>
        <dbReference type="Proteomes" id="UP000030651"/>
    </source>
</evidence>
<dbReference type="OMA" id="NCHALYG"/>